<evidence type="ECO:0000313" key="9">
    <source>
        <dbReference type="EMBL" id="MDX2963418.1"/>
    </source>
</evidence>
<reference evidence="9 11" key="1">
    <citation type="journal article" date="2023" name="Microb. Genom.">
        <title>Mesoterricola silvestris gen. nov., sp. nov., Mesoterricola sediminis sp. nov., Geothrix oryzae sp. nov., Geothrix edaphica sp. nov., Geothrix rubra sp. nov., and Geothrix limicola sp. nov., six novel members of Acidobacteriota isolated from soils.</title>
        <authorList>
            <person name="Weisberg A.J."/>
            <person name="Pearce E."/>
            <person name="Kramer C.G."/>
            <person name="Chang J.H."/>
            <person name="Clarke C.R."/>
        </authorList>
    </citation>
    <scope>NUCLEOTIDE SEQUENCE</scope>
    <source>
        <strain evidence="10 11">NB05-1H</strain>
        <strain evidence="9">NRRL_B-16521</strain>
    </source>
</reference>
<dbReference type="EMBL" id="JARAWC010000021">
    <property type="protein sequence ID" value="MDX2963418.1"/>
    <property type="molecule type" value="Genomic_DNA"/>
</dbReference>
<dbReference type="SUPFAM" id="SSF82866">
    <property type="entry name" value="Multidrug efflux transporter AcrB transmembrane domain"/>
    <property type="match status" value="2"/>
</dbReference>
<feature type="transmembrane region" description="Helical" evidence="7">
    <location>
        <begin position="272"/>
        <end position="294"/>
    </location>
</feature>
<keyword evidence="2" id="KW-1003">Cell membrane</keyword>
<dbReference type="GO" id="GO:0005886">
    <property type="term" value="C:plasma membrane"/>
    <property type="evidence" value="ECO:0007669"/>
    <property type="project" value="UniProtKB-SubCell"/>
</dbReference>
<dbReference type="Proteomes" id="UP001272987">
    <property type="component" value="Unassembled WGS sequence"/>
</dbReference>
<feature type="domain" description="Membrane transport protein MMPL" evidence="8">
    <location>
        <begin position="38"/>
        <end position="358"/>
    </location>
</feature>
<feature type="region of interest" description="Disordered" evidence="6">
    <location>
        <begin position="687"/>
        <end position="713"/>
    </location>
</feature>
<protein>
    <submittedName>
        <fullName evidence="9">MMPL family transporter</fullName>
    </submittedName>
</protein>
<dbReference type="PANTHER" id="PTHR33406">
    <property type="entry name" value="MEMBRANE PROTEIN MJ1562-RELATED"/>
    <property type="match status" value="1"/>
</dbReference>
<keyword evidence="5 7" id="KW-0472">Membrane</keyword>
<feature type="transmembrane region" description="Helical" evidence="7">
    <location>
        <begin position="532"/>
        <end position="552"/>
    </location>
</feature>
<dbReference type="Pfam" id="PF03176">
    <property type="entry name" value="MMPL"/>
    <property type="match status" value="2"/>
</dbReference>
<evidence type="ECO:0000256" key="3">
    <source>
        <dbReference type="ARBA" id="ARBA00022692"/>
    </source>
</evidence>
<evidence type="ECO:0000256" key="5">
    <source>
        <dbReference type="ARBA" id="ARBA00023136"/>
    </source>
</evidence>
<dbReference type="InterPro" id="IPR050545">
    <property type="entry name" value="Mycobact_MmpL"/>
</dbReference>
<accession>A0AAP6BES2</accession>
<feature type="transmembrane region" description="Helical" evidence="7">
    <location>
        <begin position="195"/>
        <end position="218"/>
    </location>
</feature>
<dbReference type="RefSeq" id="WP_178855081.1">
    <property type="nucleotide sequence ID" value="NZ_BCML01000006.1"/>
</dbReference>
<feature type="domain" description="Membrane transport protein MMPL" evidence="8">
    <location>
        <begin position="435"/>
        <end position="670"/>
    </location>
</feature>
<dbReference type="Gene3D" id="1.20.1640.10">
    <property type="entry name" value="Multidrug efflux transporter AcrB transmembrane domain"/>
    <property type="match status" value="2"/>
</dbReference>
<feature type="transmembrane region" description="Helical" evidence="7">
    <location>
        <begin position="505"/>
        <end position="525"/>
    </location>
</feature>
<keyword evidence="4 7" id="KW-1133">Transmembrane helix</keyword>
<evidence type="ECO:0000256" key="6">
    <source>
        <dbReference type="SAM" id="MobiDB-lite"/>
    </source>
</evidence>
<evidence type="ECO:0000256" key="7">
    <source>
        <dbReference type="SAM" id="Phobius"/>
    </source>
</evidence>
<dbReference type="AlphaFoldDB" id="A0AAP6BES2"/>
<feature type="transmembrane region" description="Helical" evidence="7">
    <location>
        <begin position="171"/>
        <end position="188"/>
    </location>
</feature>
<keyword evidence="11" id="KW-1185">Reference proteome</keyword>
<evidence type="ECO:0000259" key="8">
    <source>
        <dbReference type="Pfam" id="PF03176"/>
    </source>
</evidence>
<evidence type="ECO:0000256" key="4">
    <source>
        <dbReference type="ARBA" id="ARBA00022989"/>
    </source>
</evidence>
<evidence type="ECO:0000313" key="10">
    <source>
        <dbReference type="EMBL" id="MDX3023152.1"/>
    </source>
</evidence>
<sequence>MTRGGRWCVAMWTAVVLAALVVLPVGLAHVRGAIVQAEGSSSVRATALIARGMPSFGTEQVSLAFDSRTLMADSEPYQQALVAAARAADSVPGTAQVIPVPGAPDRDPHHTYLAVGIDGDADARRQLLPELRSATGRAVAAASHGRVTVALTGATPVFAEQIKADLADLRYAEAVTVPAALLLLVVGLGSLGSALTVLATAAVGVVVSTGALAALALVLDIDSLMVTVATTVGFGLGLDYALLLLLRYRSLRDDGLAPHPATAAATRSAGHAVLWCAAAVMVTSAALLTAPLALARTAALVAALTTAVTAAAATTLLPALLPRLDPLLDRGRVRRRKRANEEDRWARWARRLMDRPWPYLLAALAVLLLAAAPAGALRTGLQMNPSVIADTDAGRGMAQMERDGLADITLIALPHPPDTGPVDTTDLTDALRADPRITTVAALDNGRDLTVVSVTDRITADHPGAERLVTHIRSLAARTLPPGQRAYSTGPAAQLADFHQALRCALYRIVVIVLAGSFLLMLLAFRSVLLPLKAIAMNVLSVAASFGLLVWANGHTAHPIHLAIPLMAATIVFGLSLDYEVFLVHRITTYYRATGDCRLAVARGLGETARPITLAAATMATVFAGLMVTRREDFRQTGFLVATAVILDATLIRMVVVPTLMRLLGHRNWWLPAPLIRLLPPPHDAPAGVPEQRLDADVQPCPDPTAYHRGSRP</sequence>
<proteinExistence type="predicted"/>
<feature type="transmembrane region" description="Helical" evidence="7">
    <location>
        <begin position="357"/>
        <end position="377"/>
    </location>
</feature>
<dbReference type="GeneID" id="69809142"/>
<feature type="transmembrane region" description="Helical" evidence="7">
    <location>
        <begin position="639"/>
        <end position="661"/>
    </location>
</feature>
<organism evidence="9 12">
    <name type="scientific">Streptomyces acidiscabies</name>
    <dbReference type="NCBI Taxonomy" id="42234"/>
    <lineage>
        <taxon>Bacteria</taxon>
        <taxon>Bacillati</taxon>
        <taxon>Actinomycetota</taxon>
        <taxon>Actinomycetes</taxon>
        <taxon>Kitasatosporales</taxon>
        <taxon>Streptomycetaceae</taxon>
        <taxon>Streptomyces</taxon>
    </lineage>
</organism>
<dbReference type="PANTHER" id="PTHR33406:SF13">
    <property type="entry name" value="MEMBRANE PROTEIN YDFJ"/>
    <property type="match status" value="1"/>
</dbReference>
<comment type="subcellular location">
    <subcellularLocation>
        <location evidence="1">Cell membrane</location>
        <topology evidence="1">Multi-pass membrane protein</topology>
    </subcellularLocation>
</comment>
<dbReference type="EMBL" id="JARAWP010000025">
    <property type="protein sequence ID" value="MDX3023152.1"/>
    <property type="molecule type" value="Genomic_DNA"/>
</dbReference>
<gene>
    <name evidence="9" type="ORF">PV399_27390</name>
    <name evidence="10" type="ORF">PV666_35520</name>
</gene>
<evidence type="ECO:0000256" key="2">
    <source>
        <dbReference type="ARBA" id="ARBA00022475"/>
    </source>
</evidence>
<evidence type="ECO:0000256" key="1">
    <source>
        <dbReference type="ARBA" id="ARBA00004651"/>
    </source>
</evidence>
<feature type="transmembrane region" description="Helical" evidence="7">
    <location>
        <begin position="558"/>
        <end position="577"/>
    </location>
</feature>
<name>A0AAP6BES2_9ACTN</name>
<feature type="transmembrane region" description="Helical" evidence="7">
    <location>
        <begin position="300"/>
        <end position="321"/>
    </location>
</feature>
<evidence type="ECO:0000313" key="11">
    <source>
        <dbReference type="Proteomes" id="UP001272987"/>
    </source>
</evidence>
<feature type="transmembrane region" description="Helical" evidence="7">
    <location>
        <begin position="224"/>
        <end position="246"/>
    </location>
</feature>
<keyword evidence="3 7" id="KW-0812">Transmembrane</keyword>
<comment type="caution">
    <text evidence="9">The sequence shown here is derived from an EMBL/GenBank/DDBJ whole genome shotgun (WGS) entry which is preliminary data.</text>
</comment>
<dbReference type="InterPro" id="IPR004869">
    <property type="entry name" value="MMPL_dom"/>
</dbReference>
<dbReference type="Proteomes" id="UP001282288">
    <property type="component" value="Unassembled WGS sequence"/>
</dbReference>
<evidence type="ECO:0000313" key="12">
    <source>
        <dbReference type="Proteomes" id="UP001282288"/>
    </source>
</evidence>